<dbReference type="SUPFAM" id="SSF51246">
    <property type="entry name" value="Rudiment single hybrid motif"/>
    <property type="match status" value="1"/>
</dbReference>
<reference evidence="19" key="2">
    <citation type="submission" date="2020-09" db="EMBL/GenBank/DDBJ databases">
        <authorList>
            <person name="Sun Q."/>
            <person name="Zhou Y."/>
        </authorList>
    </citation>
    <scope>NUCLEOTIDE SEQUENCE</scope>
    <source>
        <strain evidence="19">CGMCC 1.7081</strain>
    </source>
</reference>
<keyword evidence="13" id="KW-0092">Biotin</keyword>
<dbReference type="InterPro" id="IPR050856">
    <property type="entry name" value="Biotin_carboxylase_complex"/>
</dbReference>
<dbReference type="Pfam" id="PF18140">
    <property type="entry name" value="PCC_BT"/>
    <property type="match status" value="1"/>
</dbReference>
<dbReference type="Gene3D" id="2.40.50.100">
    <property type="match status" value="1"/>
</dbReference>
<dbReference type="Gene3D" id="3.30.470.20">
    <property type="entry name" value="ATP-grasp fold, B domain"/>
    <property type="match status" value="1"/>
</dbReference>
<evidence type="ECO:0000256" key="3">
    <source>
        <dbReference type="ARBA" id="ARBA00013050"/>
    </source>
</evidence>
<dbReference type="InterPro" id="IPR000089">
    <property type="entry name" value="Biotin_lipoyl"/>
</dbReference>
<dbReference type="NCBIfam" id="NF006367">
    <property type="entry name" value="PRK08591.1"/>
    <property type="match status" value="1"/>
</dbReference>
<comment type="caution">
    <text evidence="19">The sequence shown here is derived from an EMBL/GenBank/DDBJ whole genome shotgun (WGS) entry which is preliminary data.</text>
</comment>
<dbReference type="CDD" id="cd06850">
    <property type="entry name" value="biotinyl_domain"/>
    <property type="match status" value="1"/>
</dbReference>
<dbReference type="RefSeq" id="WP_028094684.1">
    <property type="nucleotide sequence ID" value="NZ_BNAP01000025.1"/>
</dbReference>
<dbReference type="InterPro" id="IPR011054">
    <property type="entry name" value="Rudment_hybrid_motif"/>
</dbReference>
<evidence type="ECO:0000256" key="10">
    <source>
        <dbReference type="ARBA" id="ARBA00022963"/>
    </source>
</evidence>
<dbReference type="InterPro" id="IPR005479">
    <property type="entry name" value="CPAse_ATP-bd"/>
</dbReference>
<protein>
    <recommendedName>
        <fullName evidence="3">propionyl-CoA carboxylase</fullName>
        <ecNumber evidence="3">6.4.1.3</ecNumber>
    </recommendedName>
</protein>
<dbReference type="FunFam" id="3.40.50.20:FF:000010">
    <property type="entry name" value="Propionyl-CoA carboxylase subunit alpha"/>
    <property type="match status" value="1"/>
</dbReference>
<dbReference type="EMBL" id="BNAP01000025">
    <property type="protein sequence ID" value="GHG99888.1"/>
    <property type="molecule type" value="Genomic_DNA"/>
</dbReference>
<keyword evidence="7 15" id="KW-0067">ATP-binding</keyword>
<keyword evidence="4" id="KW-0436">Ligase</keyword>
<dbReference type="Gene3D" id="3.30.700.30">
    <property type="match status" value="1"/>
</dbReference>
<evidence type="ECO:0000259" key="17">
    <source>
        <dbReference type="PROSITE" id="PS50975"/>
    </source>
</evidence>
<keyword evidence="8" id="KW-0460">Magnesium</keyword>
<dbReference type="UniPathway" id="UPA00945">
    <property type="reaction ID" value="UER00908"/>
</dbReference>
<evidence type="ECO:0000256" key="7">
    <source>
        <dbReference type="ARBA" id="ARBA00022840"/>
    </source>
</evidence>
<comment type="cofactor">
    <cofactor evidence="1">
        <name>biotin</name>
        <dbReference type="ChEBI" id="CHEBI:57586"/>
    </cofactor>
</comment>
<keyword evidence="20" id="KW-1185">Reference proteome</keyword>
<evidence type="ECO:0000256" key="6">
    <source>
        <dbReference type="ARBA" id="ARBA00022741"/>
    </source>
</evidence>
<dbReference type="InterPro" id="IPR001882">
    <property type="entry name" value="Biotin_BS"/>
</dbReference>
<evidence type="ECO:0000256" key="2">
    <source>
        <dbReference type="ARBA" id="ARBA00005060"/>
    </source>
</evidence>
<evidence type="ECO:0000256" key="1">
    <source>
        <dbReference type="ARBA" id="ARBA00001953"/>
    </source>
</evidence>
<dbReference type="InterPro" id="IPR005481">
    <property type="entry name" value="BC-like_N"/>
</dbReference>
<keyword evidence="11" id="KW-0443">Lipid metabolism</keyword>
<dbReference type="Pfam" id="PF00364">
    <property type="entry name" value="Biotin_lipoyl"/>
    <property type="match status" value="1"/>
</dbReference>
<evidence type="ECO:0000256" key="13">
    <source>
        <dbReference type="ARBA" id="ARBA00023267"/>
    </source>
</evidence>
<evidence type="ECO:0000256" key="11">
    <source>
        <dbReference type="ARBA" id="ARBA00023098"/>
    </source>
</evidence>
<dbReference type="AlphaFoldDB" id="A0A8J3MDZ4"/>
<dbReference type="PROSITE" id="PS00866">
    <property type="entry name" value="CPSASE_1"/>
    <property type="match status" value="1"/>
</dbReference>
<keyword evidence="10" id="KW-0442">Lipid degradation</keyword>
<dbReference type="FunFam" id="3.30.1490.20:FF:000003">
    <property type="entry name" value="acetyl-CoA carboxylase isoform X1"/>
    <property type="match status" value="1"/>
</dbReference>
<dbReference type="PROSITE" id="PS50975">
    <property type="entry name" value="ATP_GRASP"/>
    <property type="match status" value="1"/>
</dbReference>
<dbReference type="PROSITE" id="PS00188">
    <property type="entry name" value="BIOTIN"/>
    <property type="match status" value="1"/>
</dbReference>
<dbReference type="InterPro" id="IPR041265">
    <property type="entry name" value="PCC_BT"/>
</dbReference>
<dbReference type="Pfam" id="PF00289">
    <property type="entry name" value="Biotin_carb_N"/>
    <property type="match status" value="1"/>
</dbReference>
<evidence type="ECO:0000256" key="5">
    <source>
        <dbReference type="ARBA" id="ARBA00022723"/>
    </source>
</evidence>
<name>A0A8J3MDZ4_9RHOB</name>
<dbReference type="SMART" id="SM00878">
    <property type="entry name" value="Biotin_carb_C"/>
    <property type="match status" value="1"/>
</dbReference>
<dbReference type="InterPro" id="IPR011764">
    <property type="entry name" value="Biotin_carboxylation_dom"/>
</dbReference>
<dbReference type="Proteomes" id="UP000611500">
    <property type="component" value="Unassembled WGS sequence"/>
</dbReference>
<dbReference type="FunFam" id="3.30.470.20:FF:000028">
    <property type="entry name" value="Methylcrotonoyl-CoA carboxylase subunit alpha, mitochondrial"/>
    <property type="match status" value="1"/>
</dbReference>
<dbReference type="PANTHER" id="PTHR18866">
    <property type="entry name" value="CARBOXYLASE:PYRUVATE/ACETYL-COA/PROPIONYL-COA CARBOXYLASE"/>
    <property type="match status" value="1"/>
</dbReference>
<gene>
    <name evidence="19" type="primary">pccA</name>
    <name evidence="19" type="ORF">GCM10010961_36060</name>
</gene>
<sequence length="681" mass="74284">MFNKILIANRGEIACRVIKTARKMGIKTVAVYSDADKHALHVKMADEAVHIGPPPANQSYIVIDKIMAAIRETGAQAVHPGYGFLSENPKFAQALEAEGVAFVGPPVKAIEAMGDKITSKKIAQEAGVSTVPGYMGLIEDADEAVKISGEIGYPVMIKASAGGGGKGMRIAWNDQEAREGFESSKNEAANSFGDDRIFIEKFVTQPRHIEIQVLCDAHGNGIYLGERECSIQRRNQKVVEEAPSPFLDEATRKAMGEQAVALAKAVGYASAGTVEFIVDGSKNFYFLEMNTRLQVEHPVTELITGIDLVEQMLRVANGEPLSITQDDVKLTGWAIENRLYAEDPYRNFLPSIGRLSRYRPPLELAAGPLLKNGKWQGDAPEGMTAVRNDTGVFEGGEISMYYDPMIAKLCTWAPTRAEAIEAMRDALDAFEVEGIGHNLPFLSAVMDHPKFVAGDMTTAFIAEEYPEGFEGVALSELALRRIAASAAAMHRVDEIRRTRVSGRMDNHERHVGEDWVVSLQGEDFPVTISADHEGSTVRFADGSSHRVSSDWTPGDQLAEITVDGSKLVLKVGQITQGFRIRSRGADLKVHVRTPRQAELVKLMPEKVAPDTSKLLLCPMPGLIVKVNVEVGEEVEEGQALCTVEAMKMENILRAERKGVVAKINAVPGDSLAVDEVIMEFE</sequence>
<dbReference type="InterPro" id="IPR016185">
    <property type="entry name" value="PreATP-grasp_dom_sf"/>
</dbReference>
<comment type="catalytic activity">
    <reaction evidence="14">
        <text>propanoyl-CoA + hydrogencarbonate + ATP = (S)-methylmalonyl-CoA + ADP + phosphate + H(+)</text>
        <dbReference type="Rhea" id="RHEA:23720"/>
        <dbReference type="ChEBI" id="CHEBI:15378"/>
        <dbReference type="ChEBI" id="CHEBI:17544"/>
        <dbReference type="ChEBI" id="CHEBI:30616"/>
        <dbReference type="ChEBI" id="CHEBI:43474"/>
        <dbReference type="ChEBI" id="CHEBI:57327"/>
        <dbReference type="ChEBI" id="CHEBI:57392"/>
        <dbReference type="ChEBI" id="CHEBI:456216"/>
        <dbReference type="EC" id="6.4.1.3"/>
    </reaction>
    <physiologicalReaction direction="left-to-right" evidence="14">
        <dbReference type="Rhea" id="RHEA:23721"/>
    </physiologicalReaction>
</comment>
<dbReference type="GO" id="GO:0004658">
    <property type="term" value="F:propionyl-CoA carboxylase activity"/>
    <property type="evidence" value="ECO:0007669"/>
    <property type="project" value="UniProtKB-EC"/>
</dbReference>
<evidence type="ECO:0000256" key="8">
    <source>
        <dbReference type="ARBA" id="ARBA00022842"/>
    </source>
</evidence>
<comment type="pathway">
    <text evidence="2">Metabolic intermediate metabolism; propanoyl-CoA degradation; succinyl-CoA from propanoyl-CoA: step 1/3.</text>
</comment>
<dbReference type="FunFam" id="2.40.50.100:FF:000003">
    <property type="entry name" value="Acetyl-CoA carboxylase biotin carboxyl carrier protein"/>
    <property type="match status" value="1"/>
</dbReference>
<evidence type="ECO:0000259" key="16">
    <source>
        <dbReference type="PROSITE" id="PS50968"/>
    </source>
</evidence>
<dbReference type="PROSITE" id="PS00867">
    <property type="entry name" value="CPSASE_2"/>
    <property type="match status" value="1"/>
</dbReference>
<dbReference type="Pfam" id="PF02786">
    <property type="entry name" value="CPSase_L_D2"/>
    <property type="match status" value="1"/>
</dbReference>
<dbReference type="GO" id="GO:0046872">
    <property type="term" value="F:metal ion binding"/>
    <property type="evidence" value="ECO:0007669"/>
    <property type="project" value="UniProtKB-KW"/>
</dbReference>
<dbReference type="PANTHER" id="PTHR18866:SF33">
    <property type="entry name" value="METHYLCROTONOYL-COA CARBOXYLASE SUBUNIT ALPHA, MITOCHONDRIAL-RELATED"/>
    <property type="match status" value="1"/>
</dbReference>
<evidence type="ECO:0000256" key="15">
    <source>
        <dbReference type="PROSITE-ProRule" id="PRU00409"/>
    </source>
</evidence>
<feature type="domain" description="ATP-grasp" evidence="17">
    <location>
        <begin position="120"/>
        <end position="317"/>
    </location>
</feature>
<reference evidence="19" key="1">
    <citation type="journal article" date="2014" name="Int. J. Syst. Evol. Microbiol.">
        <title>Complete genome sequence of Corynebacterium casei LMG S-19264T (=DSM 44701T), isolated from a smear-ripened cheese.</title>
        <authorList>
            <consortium name="US DOE Joint Genome Institute (JGI-PGF)"/>
            <person name="Walter F."/>
            <person name="Albersmeier A."/>
            <person name="Kalinowski J."/>
            <person name="Ruckert C."/>
        </authorList>
    </citation>
    <scope>NUCLEOTIDE SEQUENCE</scope>
    <source>
        <strain evidence="19">CGMCC 1.7081</strain>
    </source>
</reference>
<dbReference type="EC" id="6.4.1.3" evidence="3"/>
<dbReference type="InterPro" id="IPR011761">
    <property type="entry name" value="ATP-grasp"/>
</dbReference>
<dbReference type="Pfam" id="PF02785">
    <property type="entry name" value="Biotin_carb_C"/>
    <property type="match status" value="1"/>
</dbReference>
<keyword evidence="6 15" id="KW-0547">Nucleotide-binding</keyword>
<dbReference type="SUPFAM" id="SSF52440">
    <property type="entry name" value="PreATP-grasp domain"/>
    <property type="match status" value="1"/>
</dbReference>
<dbReference type="PROSITE" id="PS50979">
    <property type="entry name" value="BC"/>
    <property type="match status" value="1"/>
</dbReference>
<proteinExistence type="predicted"/>
<dbReference type="InterPro" id="IPR011053">
    <property type="entry name" value="Single_hybrid_motif"/>
</dbReference>
<accession>A0A8J3MDZ4</accession>
<evidence type="ECO:0000259" key="18">
    <source>
        <dbReference type="PROSITE" id="PS50979"/>
    </source>
</evidence>
<evidence type="ECO:0000256" key="12">
    <source>
        <dbReference type="ARBA" id="ARBA00023211"/>
    </source>
</evidence>
<dbReference type="GO" id="GO:0016042">
    <property type="term" value="P:lipid catabolic process"/>
    <property type="evidence" value="ECO:0007669"/>
    <property type="project" value="UniProtKB-KW"/>
</dbReference>
<evidence type="ECO:0000313" key="20">
    <source>
        <dbReference type="Proteomes" id="UP000611500"/>
    </source>
</evidence>
<evidence type="ECO:0000256" key="14">
    <source>
        <dbReference type="ARBA" id="ARBA00049495"/>
    </source>
</evidence>
<dbReference type="PROSITE" id="PS50968">
    <property type="entry name" value="BIOTINYL_LIPOYL"/>
    <property type="match status" value="1"/>
</dbReference>
<keyword evidence="12" id="KW-0464">Manganese</keyword>
<evidence type="ECO:0000256" key="9">
    <source>
        <dbReference type="ARBA" id="ARBA00022946"/>
    </source>
</evidence>
<dbReference type="SUPFAM" id="SSF56059">
    <property type="entry name" value="Glutathione synthetase ATP-binding domain-like"/>
    <property type="match status" value="1"/>
</dbReference>
<evidence type="ECO:0000313" key="19">
    <source>
        <dbReference type="EMBL" id="GHG99888.1"/>
    </source>
</evidence>
<dbReference type="SUPFAM" id="SSF51230">
    <property type="entry name" value="Single hybrid motif"/>
    <property type="match status" value="1"/>
</dbReference>
<feature type="domain" description="Lipoyl-binding" evidence="16">
    <location>
        <begin position="605"/>
        <end position="681"/>
    </location>
</feature>
<dbReference type="InterPro" id="IPR005482">
    <property type="entry name" value="Biotin_COase_C"/>
</dbReference>
<feature type="domain" description="Biotin carboxylation" evidence="18">
    <location>
        <begin position="1"/>
        <end position="466"/>
    </location>
</feature>
<dbReference type="GO" id="GO:0005524">
    <property type="term" value="F:ATP binding"/>
    <property type="evidence" value="ECO:0007669"/>
    <property type="project" value="UniProtKB-UniRule"/>
</dbReference>
<keyword evidence="5" id="KW-0479">Metal-binding</keyword>
<organism evidence="19 20">
    <name type="scientific">Pseudodonghicola xiamenensis</name>
    <dbReference type="NCBI Taxonomy" id="337702"/>
    <lineage>
        <taxon>Bacteria</taxon>
        <taxon>Pseudomonadati</taxon>
        <taxon>Pseudomonadota</taxon>
        <taxon>Alphaproteobacteria</taxon>
        <taxon>Rhodobacterales</taxon>
        <taxon>Paracoccaceae</taxon>
        <taxon>Pseudodonghicola</taxon>
    </lineage>
</organism>
<keyword evidence="9" id="KW-0809">Transit peptide</keyword>
<evidence type="ECO:0000256" key="4">
    <source>
        <dbReference type="ARBA" id="ARBA00022598"/>
    </source>
</evidence>